<name>A0ABS9BGR4_9BACT</name>
<organism evidence="2 3">
    <name type="scientific">Flavihumibacter fluminis</name>
    <dbReference type="NCBI Taxonomy" id="2909236"/>
    <lineage>
        <taxon>Bacteria</taxon>
        <taxon>Pseudomonadati</taxon>
        <taxon>Bacteroidota</taxon>
        <taxon>Chitinophagia</taxon>
        <taxon>Chitinophagales</taxon>
        <taxon>Chitinophagaceae</taxon>
        <taxon>Flavihumibacter</taxon>
    </lineage>
</organism>
<keyword evidence="1" id="KW-0732">Signal</keyword>
<comment type="caution">
    <text evidence="2">The sequence shown here is derived from an EMBL/GenBank/DDBJ whole genome shotgun (WGS) entry which is preliminary data.</text>
</comment>
<sequence length="280" mass="30931">MKKNSFFAMLVCFLASACNNAPQPAENSQQLPSNNLPAPATMQVNTVNVFPHDASSYVQGLVVYKGQLLEGTGGKPGVNDYTSKISKIDLGSGKAISTQPLDKDYFGEGITVFQDKLFQVTWTEKKGFIYDPATLKKTGEFQIKTEGWGLTHDSTHLILSDGSSNLYFLDPADFKTARILSVTDQYGPVNNLNELEYINGYIYANKWQTNHILKIDPSNGQVIARADLSGMLDSMKQQYFPNTDYNNGDAVLNGIAYDPASGKIYITGKLWPVLLEVRFN</sequence>
<dbReference type="EMBL" id="JAKEVY010000002">
    <property type="protein sequence ID" value="MCF1714751.1"/>
    <property type="molecule type" value="Genomic_DNA"/>
</dbReference>
<evidence type="ECO:0000313" key="3">
    <source>
        <dbReference type="Proteomes" id="UP001200145"/>
    </source>
</evidence>
<protein>
    <submittedName>
        <fullName evidence="2">Glutaminyl-peptide cyclotransferase</fullName>
    </submittedName>
</protein>
<gene>
    <name evidence="2" type="ORF">L0U88_08945</name>
</gene>
<evidence type="ECO:0000313" key="2">
    <source>
        <dbReference type="EMBL" id="MCF1714751.1"/>
    </source>
</evidence>
<feature type="chain" id="PRO_5045090723" evidence="1">
    <location>
        <begin position="18"/>
        <end position="280"/>
    </location>
</feature>
<dbReference type="Gene3D" id="2.130.10.10">
    <property type="entry name" value="YVTN repeat-like/Quinoprotein amine dehydrogenase"/>
    <property type="match status" value="1"/>
</dbReference>
<dbReference type="Proteomes" id="UP001200145">
    <property type="component" value="Unassembled WGS sequence"/>
</dbReference>
<dbReference type="RefSeq" id="WP_234865704.1">
    <property type="nucleotide sequence ID" value="NZ_JAKEVY010000002.1"/>
</dbReference>
<dbReference type="PROSITE" id="PS51257">
    <property type="entry name" value="PROKAR_LIPOPROTEIN"/>
    <property type="match status" value="1"/>
</dbReference>
<evidence type="ECO:0000256" key="1">
    <source>
        <dbReference type="SAM" id="SignalP"/>
    </source>
</evidence>
<keyword evidence="3" id="KW-1185">Reference proteome</keyword>
<dbReference type="PANTHER" id="PTHR31270">
    <property type="entry name" value="GLUTAMINYL-PEPTIDE CYCLOTRANSFERASE"/>
    <property type="match status" value="1"/>
</dbReference>
<proteinExistence type="predicted"/>
<dbReference type="InterPro" id="IPR015943">
    <property type="entry name" value="WD40/YVTN_repeat-like_dom_sf"/>
</dbReference>
<reference evidence="2 3" key="1">
    <citation type="submission" date="2022-01" db="EMBL/GenBank/DDBJ databases">
        <title>Flavihumibacter sp. nov., isolated from sediment of a river.</title>
        <authorList>
            <person name="Liu H."/>
        </authorList>
    </citation>
    <scope>NUCLEOTIDE SEQUENCE [LARGE SCALE GENOMIC DNA]</scope>
    <source>
        <strain evidence="2 3">RY-1</strain>
    </source>
</reference>
<feature type="signal peptide" evidence="1">
    <location>
        <begin position="1"/>
        <end position="17"/>
    </location>
</feature>
<dbReference type="Pfam" id="PF05096">
    <property type="entry name" value="Glu_cyclase_2"/>
    <property type="match status" value="1"/>
</dbReference>
<dbReference type="InterPro" id="IPR011044">
    <property type="entry name" value="Quino_amine_DH_bsu"/>
</dbReference>
<accession>A0ABS9BGR4</accession>
<dbReference type="PANTHER" id="PTHR31270:SF1">
    <property type="entry name" value="GLUTAMINYL-PEPTIDE CYCLOTRANSFERASE"/>
    <property type="match status" value="1"/>
</dbReference>
<dbReference type="SUPFAM" id="SSF50969">
    <property type="entry name" value="YVTN repeat-like/Quinoprotein amine dehydrogenase"/>
    <property type="match status" value="1"/>
</dbReference>
<dbReference type="InterPro" id="IPR007788">
    <property type="entry name" value="QCT"/>
</dbReference>